<organism evidence="1 2">
    <name type="scientific">Agrobacterium larrymoorei</name>
    <dbReference type="NCBI Taxonomy" id="160699"/>
    <lineage>
        <taxon>Bacteria</taxon>
        <taxon>Pseudomonadati</taxon>
        <taxon>Pseudomonadota</taxon>
        <taxon>Alphaproteobacteria</taxon>
        <taxon>Hyphomicrobiales</taxon>
        <taxon>Rhizobiaceae</taxon>
        <taxon>Rhizobium/Agrobacterium group</taxon>
        <taxon>Agrobacterium</taxon>
    </lineage>
</organism>
<proteinExistence type="predicted"/>
<protein>
    <submittedName>
        <fullName evidence="1">Uncharacterized protein</fullName>
    </submittedName>
</protein>
<gene>
    <name evidence="1" type="ORF">QE369_002968</name>
</gene>
<accession>A0AAJ2BH08</accession>
<dbReference type="AlphaFoldDB" id="A0AAJ2BH08"/>
<reference evidence="1" key="1">
    <citation type="submission" date="2023-08" db="EMBL/GenBank/DDBJ databases">
        <title>Functional and genomic diversity of the sorghum phyllosphere microbiome.</title>
        <authorList>
            <person name="Shade A."/>
        </authorList>
    </citation>
    <scope>NUCLEOTIDE SEQUENCE</scope>
    <source>
        <strain evidence="1">SORGH_AS_0974</strain>
    </source>
</reference>
<dbReference type="Proteomes" id="UP001255601">
    <property type="component" value="Unassembled WGS sequence"/>
</dbReference>
<sequence>MSRTFEVEPILTALIDEYQSLGCFVFNSDGKIYARITSPEDDQGQVHFKMDFCLTTIAETAAERLSQ</sequence>
<name>A0AAJ2BH08_9HYPH</name>
<dbReference type="RefSeq" id="WP_309771356.1">
    <property type="nucleotide sequence ID" value="NZ_JAVIZC010000003.1"/>
</dbReference>
<evidence type="ECO:0000313" key="2">
    <source>
        <dbReference type="Proteomes" id="UP001255601"/>
    </source>
</evidence>
<dbReference type="EMBL" id="JAVIZC010000003">
    <property type="protein sequence ID" value="MDR6102771.1"/>
    <property type="molecule type" value="Genomic_DNA"/>
</dbReference>
<comment type="caution">
    <text evidence="1">The sequence shown here is derived from an EMBL/GenBank/DDBJ whole genome shotgun (WGS) entry which is preliminary data.</text>
</comment>
<evidence type="ECO:0000313" key="1">
    <source>
        <dbReference type="EMBL" id="MDR6102771.1"/>
    </source>
</evidence>